<feature type="domain" description="EamA" evidence="7">
    <location>
        <begin position="16"/>
        <end position="148"/>
    </location>
</feature>
<dbReference type="PANTHER" id="PTHR22911:SF6">
    <property type="entry name" value="SOLUTE CARRIER FAMILY 35 MEMBER G1"/>
    <property type="match status" value="1"/>
</dbReference>
<feature type="domain" description="EamA" evidence="7">
    <location>
        <begin position="163"/>
        <end position="294"/>
    </location>
</feature>
<reference evidence="9" key="1">
    <citation type="submission" date="2015-07" db="EMBL/GenBank/DDBJ databases">
        <authorList>
            <person name="Rodrigo-Torres Lidia"/>
            <person name="Arahal R.David."/>
        </authorList>
    </citation>
    <scope>NUCLEOTIDE SEQUENCE [LARGE SCALE GENOMIC DNA]</scope>
    <source>
        <strain evidence="9">CECT 4801</strain>
    </source>
</reference>
<dbReference type="EMBL" id="CXST01000001">
    <property type="protein sequence ID" value="CTQ42190.1"/>
    <property type="molecule type" value="Genomic_DNA"/>
</dbReference>
<dbReference type="STRING" id="187304.B0E33_27015"/>
<evidence type="ECO:0000256" key="6">
    <source>
        <dbReference type="SAM" id="Phobius"/>
    </source>
</evidence>
<gene>
    <name evidence="8" type="ORF">LAL4801_00615</name>
</gene>
<protein>
    <submittedName>
        <fullName evidence="8">Carboxylate/amino acid/amine transporter</fullName>
    </submittedName>
</protein>
<dbReference type="GO" id="GO:0016020">
    <property type="term" value="C:membrane"/>
    <property type="evidence" value="ECO:0007669"/>
    <property type="project" value="UniProtKB-SubCell"/>
</dbReference>
<sequence length="307" mass="32141">MSENSVYHRPDNTLLALLLALAGMAAFTPIFAAGKLSGGLLPVAVLVWLRFIGGAATIVSVAAVKRVPVFTRVSPLWKLHLMRAFCGVGGLACSIYAASVLPLADATAIGLTKGIIAIVLAGLVLKEVITGRHWVAGVLCAAGAYLVVRSAESAAGYDELALAGVMSALMGAVFMACEALIMRYIAQREDTVTILAYVNVFAALLLSGPVLWLIVKEGVSWSDLLIFAWMGPLAIVGQSMNISAYRRAGAATLAPVYYGTVVMSAVFGFAVWGEIPTRVAVFGAVLIVAGGAILTLPNPFRKFRQAS</sequence>
<dbReference type="Pfam" id="PF00892">
    <property type="entry name" value="EamA"/>
    <property type="match status" value="2"/>
</dbReference>
<evidence type="ECO:0000259" key="7">
    <source>
        <dbReference type="Pfam" id="PF00892"/>
    </source>
</evidence>
<feature type="transmembrane region" description="Helical" evidence="6">
    <location>
        <begin position="160"/>
        <end position="182"/>
    </location>
</feature>
<keyword evidence="3 6" id="KW-0812">Transmembrane</keyword>
<feature type="transmembrane region" description="Helical" evidence="6">
    <location>
        <begin position="279"/>
        <end position="297"/>
    </location>
</feature>
<accession>A0A0M6XZI7</accession>
<keyword evidence="5 6" id="KW-0472">Membrane</keyword>
<evidence type="ECO:0000256" key="1">
    <source>
        <dbReference type="ARBA" id="ARBA00004141"/>
    </source>
</evidence>
<feature type="transmembrane region" description="Helical" evidence="6">
    <location>
        <begin position="84"/>
        <end position="101"/>
    </location>
</feature>
<feature type="transmembrane region" description="Helical" evidence="6">
    <location>
        <begin position="107"/>
        <end position="125"/>
    </location>
</feature>
<feature type="transmembrane region" description="Helical" evidence="6">
    <location>
        <begin position="226"/>
        <end position="244"/>
    </location>
</feature>
<evidence type="ECO:0000256" key="5">
    <source>
        <dbReference type="ARBA" id="ARBA00023136"/>
    </source>
</evidence>
<dbReference type="SUPFAM" id="SSF103481">
    <property type="entry name" value="Multidrug resistance efflux transporter EmrE"/>
    <property type="match status" value="2"/>
</dbReference>
<evidence type="ECO:0000256" key="3">
    <source>
        <dbReference type="ARBA" id="ARBA00022692"/>
    </source>
</evidence>
<feature type="transmembrane region" description="Helical" evidence="6">
    <location>
        <begin position="132"/>
        <end position="148"/>
    </location>
</feature>
<feature type="transmembrane region" description="Helical" evidence="6">
    <location>
        <begin position="42"/>
        <end position="64"/>
    </location>
</feature>
<name>A0A0M6XZI7_9HYPH</name>
<comment type="similarity">
    <text evidence="2">Belongs to the drug/metabolite transporter (DMT) superfamily. 10 TMS drug/metabolite exporter (DME) (TC 2.A.7.3) family.</text>
</comment>
<keyword evidence="4 6" id="KW-1133">Transmembrane helix</keyword>
<dbReference type="OrthoDB" id="8478051at2"/>
<feature type="transmembrane region" description="Helical" evidence="6">
    <location>
        <begin position="194"/>
        <end position="214"/>
    </location>
</feature>
<dbReference type="PANTHER" id="PTHR22911">
    <property type="entry name" value="ACYL-MALONYL CONDENSING ENZYME-RELATED"/>
    <property type="match status" value="1"/>
</dbReference>
<feature type="transmembrane region" description="Helical" evidence="6">
    <location>
        <begin position="256"/>
        <end position="273"/>
    </location>
</feature>
<evidence type="ECO:0000256" key="4">
    <source>
        <dbReference type="ARBA" id="ARBA00022989"/>
    </source>
</evidence>
<keyword evidence="9" id="KW-1185">Reference proteome</keyword>
<dbReference type="InterPro" id="IPR000620">
    <property type="entry name" value="EamA_dom"/>
</dbReference>
<evidence type="ECO:0000313" key="8">
    <source>
        <dbReference type="EMBL" id="CTQ42190.1"/>
    </source>
</evidence>
<comment type="subcellular location">
    <subcellularLocation>
        <location evidence="1">Membrane</location>
        <topology evidence="1">Multi-pass membrane protein</topology>
    </subcellularLocation>
</comment>
<evidence type="ECO:0000256" key="2">
    <source>
        <dbReference type="ARBA" id="ARBA00009853"/>
    </source>
</evidence>
<evidence type="ECO:0000313" key="9">
    <source>
        <dbReference type="Proteomes" id="UP000048926"/>
    </source>
</evidence>
<dbReference type="RefSeq" id="WP_055654162.1">
    <property type="nucleotide sequence ID" value="NZ_CXST01000001.1"/>
</dbReference>
<proteinExistence type="inferred from homology"/>
<dbReference type="AlphaFoldDB" id="A0A0M6XZI7"/>
<organism evidence="8 9">
    <name type="scientific">Roseibium aggregatum</name>
    <dbReference type="NCBI Taxonomy" id="187304"/>
    <lineage>
        <taxon>Bacteria</taxon>
        <taxon>Pseudomonadati</taxon>
        <taxon>Pseudomonadota</taxon>
        <taxon>Alphaproteobacteria</taxon>
        <taxon>Hyphomicrobiales</taxon>
        <taxon>Stappiaceae</taxon>
        <taxon>Roseibium</taxon>
    </lineage>
</organism>
<dbReference type="InterPro" id="IPR037185">
    <property type="entry name" value="EmrE-like"/>
</dbReference>
<dbReference type="Proteomes" id="UP000048926">
    <property type="component" value="Unassembled WGS sequence"/>
</dbReference>